<accession>A0A6J4T7D1</accession>
<dbReference type="AlphaFoldDB" id="A0A6J4T7D1"/>
<reference evidence="1" key="1">
    <citation type="submission" date="2020-02" db="EMBL/GenBank/DDBJ databases">
        <authorList>
            <person name="Meier V. D."/>
        </authorList>
    </citation>
    <scope>NUCLEOTIDE SEQUENCE</scope>
    <source>
        <strain evidence="1">AVDCRST_MAG17</strain>
    </source>
</reference>
<evidence type="ECO:0000313" key="1">
    <source>
        <dbReference type="EMBL" id="CAA9515751.1"/>
    </source>
</evidence>
<protein>
    <submittedName>
        <fullName evidence="1">Uncharacterized protein</fullName>
    </submittedName>
</protein>
<dbReference type="EMBL" id="CADCVV010000185">
    <property type="protein sequence ID" value="CAA9515751.1"/>
    <property type="molecule type" value="Genomic_DNA"/>
</dbReference>
<organism evidence="1">
    <name type="scientific">uncultured Solirubrobacterales bacterium</name>
    <dbReference type="NCBI Taxonomy" id="768556"/>
    <lineage>
        <taxon>Bacteria</taxon>
        <taxon>Bacillati</taxon>
        <taxon>Actinomycetota</taxon>
        <taxon>Thermoleophilia</taxon>
        <taxon>Solirubrobacterales</taxon>
        <taxon>environmental samples</taxon>
    </lineage>
</organism>
<proteinExistence type="predicted"/>
<sequence length="44" mass="4933">MRSPTDTSSPRCTSISERWRYDVSNRPSAVRIDTVLPDVPSEPA</sequence>
<name>A0A6J4T7D1_9ACTN</name>
<gene>
    <name evidence="1" type="ORF">AVDCRST_MAG17-2273</name>
</gene>